<organism evidence="3 4">
    <name type="scientific">Methanobrevibacter millerae</name>
    <dbReference type="NCBI Taxonomy" id="230361"/>
    <lineage>
        <taxon>Archaea</taxon>
        <taxon>Methanobacteriati</taxon>
        <taxon>Methanobacteriota</taxon>
        <taxon>Methanomada group</taxon>
        <taxon>Methanobacteria</taxon>
        <taxon>Methanobacteriales</taxon>
        <taxon>Methanobacteriaceae</taxon>
        <taxon>Methanobrevibacter</taxon>
    </lineage>
</organism>
<dbReference type="EMBL" id="SUTE01000003">
    <property type="protein sequence ID" value="MBE6504330.1"/>
    <property type="molecule type" value="Genomic_DNA"/>
</dbReference>
<gene>
    <name evidence="3" type="ORF">E7Z73_01110</name>
</gene>
<comment type="caution">
    <text evidence="3">The sequence shown here is derived from an EMBL/GenBank/DDBJ whole genome shotgun (WGS) entry which is preliminary data.</text>
</comment>
<evidence type="ECO:0000313" key="3">
    <source>
        <dbReference type="EMBL" id="MBE6504330.1"/>
    </source>
</evidence>
<protein>
    <submittedName>
        <fullName evidence="3">DUF447 family protein</fullName>
    </submittedName>
</protein>
<dbReference type="RefSeq" id="WP_303735974.1">
    <property type="nucleotide sequence ID" value="NZ_SUTE01000003.1"/>
</dbReference>
<sequence>MKYDLTSVGIHMNLQYECITTTINSKGEKNSAAFAFIYLGDYKVMCRIFEGSKSLKNIQETKQYVVNITQDPLIFTLSTIDKLSDEYYTDDEDIAILKDAGAYLVIDVDEIEMKTPEDFPIKNDTNIYFITGTIKDFIVKDKTAQAFNRGFSGLIESLVNCSRYKIVDGEKKKYYKDRLEENKRIIEKVSDENTKKAMDILAKEYEKY</sequence>
<name>A0A8T3VI14_9EURY</name>
<dbReference type="InterPro" id="IPR049288">
    <property type="entry name" value="DUF447_C"/>
</dbReference>
<dbReference type="InterPro" id="IPR007386">
    <property type="entry name" value="DUF447_N"/>
</dbReference>
<evidence type="ECO:0000259" key="1">
    <source>
        <dbReference type="Pfam" id="PF04289"/>
    </source>
</evidence>
<proteinExistence type="predicted"/>
<dbReference type="SUPFAM" id="SSF50475">
    <property type="entry name" value="FMN-binding split barrel"/>
    <property type="match status" value="1"/>
</dbReference>
<evidence type="ECO:0000259" key="2">
    <source>
        <dbReference type="Pfam" id="PF20766"/>
    </source>
</evidence>
<dbReference type="AlphaFoldDB" id="A0A8T3VI14"/>
<evidence type="ECO:0000313" key="4">
    <source>
        <dbReference type="Proteomes" id="UP000762703"/>
    </source>
</evidence>
<dbReference type="Gene3D" id="2.30.110.10">
    <property type="entry name" value="Electron Transport, Fmn-binding Protein, Chain A"/>
    <property type="match status" value="1"/>
</dbReference>
<dbReference type="Pfam" id="PF04289">
    <property type="entry name" value="DUF447_N"/>
    <property type="match status" value="1"/>
</dbReference>
<reference evidence="3" key="1">
    <citation type="submission" date="2019-04" db="EMBL/GenBank/DDBJ databases">
        <title>Evolution of Biomass-Degrading Anaerobic Consortia Revealed by Metagenomics.</title>
        <authorList>
            <person name="Peng X."/>
        </authorList>
    </citation>
    <scope>NUCLEOTIDE SEQUENCE</scope>
    <source>
        <strain evidence="3">SIG12</strain>
    </source>
</reference>
<feature type="domain" description="DUF447" evidence="2">
    <location>
        <begin position="148"/>
        <end position="202"/>
    </location>
</feature>
<accession>A0A8T3VI14</accession>
<dbReference type="Pfam" id="PF20766">
    <property type="entry name" value="DUF447_C"/>
    <property type="match status" value="1"/>
</dbReference>
<feature type="domain" description="DUF447" evidence="1">
    <location>
        <begin position="16"/>
        <end position="122"/>
    </location>
</feature>
<dbReference type="Proteomes" id="UP000762703">
    <property type="component" value="Unassembled WGS sequence"/>
</dbReference>
<dbReference type="Gene3D" id="1.20.58.290">
    <property type="entry name" value="Hypothetical membrane protein ta0354_69_121"/>
    <property type="match status" value="1"/>
</dbReference>
<dbReference type="InterPro" id="IPR012349">
    <property type="entry name" value="Split_barrel_FMN-bd"/>
</dbReference>